<dbReference type="SMART" id="SM00988">
    <property type="entry name" value="UreE_N"/>
    <property type="match status" value="1"/>
</dbReference>
<dbReference type="Gene3D" id="2.60.260.20">
    <property type="entry name" value="Urease metallochaperone UreE, N-terminal domain"/>
    <property type="match status" value="1"/>
</dbReference>
<gene>
    <name evidence="5" type="primary">ureE</name>
    <name evidence="8" type="ORF">Rsw2DRAFT_0347</name>
</gene>
<name>C8RX19_9RHOB</name>
<dbReference type="HAMAP" id="MF_00822">
    <property type="entry name" value="UreE"/>
    <property type="match status" value="1"/>
</dbReference>
<feature type="region of interest" description="Disordered" evidence="6">
    <location>
        <begin position="128"/>
        <end position="171"/>
    </location>
</feature>
<keyword evidence="2 5" id="KW-0963">Cytoplasm</keyword>
<keyword evidence="9" id="KW-1185">Reference proteome</keyword>
<dbReference type="GO" id="GO:0019627">
    <property type="term" value="P:urea metabolic process"/>
    <property type="evidence" value="ECO:0007669"/>
    <property type="project" value="InterPro"/>
</dbReference>
<dbReference type="SUPFAM" id="SSF69737">
    <property type="entry name" value="Urease metallochaperone UreE, C-terminal domain"/>
    <property type="match status" value="1"/>
</dbReference>
<dbReference type="AlphaFoldDB" id="C8RX19"/>
<dbReference type="GO" id="GO:0016151">
    <property type="term" value="F:nickel cation binding"/>
    <property type="evidence" value="ECO:0007669"/>
    <property type="project" value="UniProtKB-UniRule"/>
</dbReference>
<evidence type="ECO:0000256" key="1">
    <source>
        <dbReference type="ARBA" id="ARBA00004496"/>
    </source>
</evidence>
<comment type="similarity">
    <text evidence="5">Belongs to the UreE family.</text>
</comment>
<keyword evidence="3 5" id="KW-0533">Nickel</keyword>
<protein>
    <recommendedName>
        <fullName evidence="5">Urease accessory protein UreE</fullName>
    </recommendedName>
</protein>
<keyword evidence="4 5" id="KW-0143">Chaperone</keyword>
<comment type="caution">
    <text evidence="8">The sequence shown here is derived from an EMBL/GenBank/DDBJ whole genome shotgun (WGS) entry which is preliminary data.</text>
</comment>
<dbReference type="OrthoDB" id="9802215at2"/>
<evidence type="ECO:0000256" key="6">
    <source>
        <dbReference type="SAM" id="MobiDB-lite"/>
    </source>
</evidence>
<evidence type="ECO:0000256" key="3">
    <source>
        <dbReference type="ARBA" id="ARBA00022596"/>
    </source>
</evidence>
<organism evidence="8 9">
    <name type="scientific">Rhodobacter ferrooxidans</name>
    <dbReference type="NCBI Taxonomy" id="371731"/>
    <lineage>
        <taxon>Bacteria</taxon>
        <taxon>Pseudomonadati</taxon>
        <taxon>Pseudomonadota</taxon>
        <taxon>Alphaproteobacteria</taxon>
        <taxon>Rhodobacterales</taxon>
        <taxon>Rhodobacter group</taxon>
        <taxon>Rhodobacter</taxon>
    </lineage>
</organism>
<evidence type="ECO:0000256" key="4">
    <source>
        <dbReference type="ARBA" id="ARBA00023186"/>
    </source>
</evidence>
<feature type="domain" description="UreE urease accessory N-terminal" evidence="7">
    <location>
        <begin position="6"/>
        <end position="69"/>
    </location>
</feature>
<dbReference type="Pfam" id="PF05194">
    <property type="entry name" value="UreE_C"/>
    <property type="match status" value="1"/>
</dbReference>
<dbReference type="InterPro" id="IPR012406">
    <property type="entry name" value="UreE"/>
</dbReference>
<dbReference type="Pfam" id="PF02814">
    <property type="entry name" value="UreE_N"/>
    <property type="match status" value="1"/>
</dbReference>
<dbReference type="SUPFAM" id="SSF69287">
    <property type="entry name" value="Urease metallochaperone UreE, N-terminal domain"/>
    <property type="match status" value="1"/>
</dbReference>
<reference evidence="8 9" key="1">
    <citation type="submission" date="2009-08" db="EMBL/GenBank/DDBJ databases">
        <title>The draft genome of Rhodobacter sp. SW2.</title>
        <authorList>
            <consortium name="US DOE Joint Genome Institute (JGI-PGF)"/>
            <person name="Lucas S."/>
            <person name="Copeland A."/>
            <person name="Lapidus A."/>
            <person name="Glavina del Rio T."/>
            <person name="Tice H."/>
            <person name="Bruce D."/>
            <person name="Goodwin L."/>
            <person name="Pitluck S."/>
            <person name="Larimer F."/>
            <person name="Land M.L."/>
            <person name="Hauser L."/>
            <person name="Emerson D."/>
        </authorList>
    </citation>
    <scope>NUCLEOTIDE SEQUENCE [LARGE SCALE GENOMIC DNA]</scope>
    <source>
        <strain evidence="8 9">SW2</strain>
    </source>
</reference>
<dbReference type="GO" id="GO:0065003">
    <property type="term" value="P:protein-containing complex assembly"/>
    <property type="evidence" value="ECO:0007669"/>
    <property type="project" value="InterPro"/>
</dbReference>
<dbReference type="GO" id="GO:0005737">
    <property type="term" value="C:cytoplasm"/>
    <property type="evidence" value="ECO:0007669"/>
    <property type="project" value="UniProtKB-SubCell"/>
</dbReference>
<feature type="compositionally biased region" description="Basic residues" evidence="6">
    <location>
        <begin position="148"/>
        <end position="158"/>
    </location>
</feature>
<dbReference type="InterPro" id="IPR004029">
    <property type="entry name" value="UreE_N"/>
</dbReference>
<evidence type="ECO:0000256" key="2">
    <source>
        <dbReference type="ARBA" id="ARBA00022490"/>
    </source>
</evidence>
<dbReference type="InterPro" id="IPR036118">
    <property type="entry name" value="UreE_N_sf"/>
</dbReference>
<evidence type="ECO:0000313" key="9">
    <source>
        <dbReference type="Proteomes" id="UP000010121"/>
    </source>
</evidence>
<dbReference type="Proteomes" id="UP000010121">
    <property type="component" value="Unassembled WGS sequence"/>
</dbReference>
<evidence type="ECO:0000313" key="8">
    <source>
        <dbReference type="EMBL" id="EEW26544.1"/>
    </source>
</evidence>
<dbReference type="RefSeq" id="WP_008027424.1">
    <property type="nucleotide sequence ID" value="NZ_ACYY01000002.1"/>
</dbReference>
<sequence length="171" mass="18968">MTKLPVARSLRHQGDWDGAYDLVVLEYDDRLLRKKRLETVHEESFVVDLPEIEAVGAGDAFLLDDGRLIEVIAAEEDVLVLTGDLPLLTWHLGRRQAAVQIEADRLLVQADKVPEALMRDLGAQVTAAREPFTPDVHPSTAAAEHGRSHPRVHHHGAHIHPEDDDIEPAAD</sequence>
<evidence type="ECO:0000256" key="5">
    <source>
        <dbReference type="HAMAP-Rule" id="MF_00822"/>
    </source>
</evidence>
<dbReference type="eggNOG" id="COG2371">
    <property type="taxonomic scope" value="Bacteria"/>
</dbReference>
<evidence type="ECO:0000259" key="7">
    <source>
        <dbReference type="SMART" id="SM00988"/>
    </source>
</evidence>
<dbReference type="InterPro" id="IPR007864">
    <property type="entry name" value="UreE_C_dom"/>
</dbReference>
<dbReference type="Gene3D" id="3.30.70.790">
    <property type="entry name" value="UreE, C-terminal domain"/>
    <property type="match status" value="1"/>
</dbReference>
<dbReference type="EMBL" id="ACYY01000002">
    <property type="protein sequence ID" value="EEW26544.1"/>
    <property type="molecule type" value="Genomic_DNA"/>
</dbReference>
<proteinExistence type="inferred from homology"/>
<comment type="subcellular location">
    <subcellularLocation>
        <location evidence="1 5">Cytoplasm</location>
    </subcellularLocation>
</comment>
<dbReference type="STRING" id="371731.Rsw2DRAFT_0347"/>
<dbReference type="GO" id="GO:0051082">
    <property type="term" value="F:unfolded protein binding"/>
    <property type="evidence" value="ECO:0007669"/>
    <property type="project" value="UniProtKB-UniRule"/>
</dbReference>
<dbReference type="PIRSF" id="PIRSF036402">
    <property type="entry name" value="Ureas_acces_UreE"/>
    <property type="match status" value="1"/>
</dbReference>
<comment type="function">
    <text evidence="5">Involved in urease metallocenter assembly. Binds nickel. Probably functions as a nickel donor during metallocenter assembly.</text>
</comment>
<dbReference type="GO" id="GO:0006457">
    <property type="term" value="P:protein folding"/>
    <property type="evidence" value="ECO:0007669"/>
    <property type="project" value="InterPro"/>
</dbReference>
<accession>C8RX19</accession>
<feature type="compositionally biased region" description="Acidic residues" evidence="6">
    <location>
        <begin position="162"/>
        <end position="171"/>
    </location>
</feature>